<feature type="transmembrane region" description="Helical" evidence="6">
    <location>
        <begin position="132"/>
        <end position="151"/>
    </location>
</feature>
<feature type="transmembrane region" description="Helical" evidence="6">
    <location>
        <begin position="191"/>
        <end position="209"/>
    </location>
</feature>
<evidence type="ECO:0000256" key="6">
    <source>
        <dbReference type="SAM" id="Phobius"/>
    </source>
</evidence>
<protein>
    <submittedName>
        <fullName evidence="8">Putative DMT superfamily transporter inner membrane protein</fullName>
    </submittedName>
</protein>
<feature type="transmembrane region" description="Helical" evidence="6">
    <location>
        <begin position="259"/>
        <end position="279"/>
    </location>
</feature>
<dbReference type="EMBL" id="OANU01000193">
    <property type="protein sequence ID" value="SNX51021.1"/>
    <property type="molecule type" value="Genomic_DNA"/>
</dbReference>
<feature type="transmembrane region" description="Helical" evidence="6">
    <location>
        <begin position="229"/>
        <end position="247"/>
    </location>
</feature>
<dbReference type="OrthoDB" id="7158585at2"/>
<keyword evidence="5 6" id="KW-0472">Membrane</keyword>
<dbReference type="AlphaFoldDB" id="A0A240ER21"/>
<sequence>MDRGYAQTLTSVWAILGLLVVSVVWGTSYGTSKQVLQSLTVPQLLFVRFALSSGVLFIILYKKRLFTEFTNNSVDYLKVGLLTGAILSCIFITETWAVAYVKAGQVAVLISLCILFTPFLEKIWLSVSLPKGIWGYCFVGVIGVVLLSNVTEQDLSFNWGFALVIVAAVLRGFMVVTCRKAFSERHFNTELITFIQLSVVTLVSVLLIGQEGSAGQLPIAIMQLDWLTISSLIYLALGCTLMAFFLQNYAVKFLHASQASLLMGTEPLFGLLFAAIFLQEQLTNLQWLGSFLIISTTVAACYQFSKHKQP</sequence>
<name>A0A240ER21_9VIBR</name>
<evidence type="ECO:0000259" key="7">
    <source>
        <dbReference type="Pfam" id="PF00892"/>
    </source>
</evidence>
<feature type="transmembrane region" description="Helical" evidence="6">
    <location>
        <begin position="99"/>
        <end position="120"/>
    </location>
</feature>
<dbReference type="GO" id="GO:0005886">
    <property type="term" value="C:plasma membrane"/>
    <property type="evidence" value="ECO:0007669"/>
    <property type="project" value="UniProtKB-SubCell"/>
</dbReference>
<feature type="domain" description="EamA" evidence="7">
    <location>
        <begin position="159"/>
        <end position="297"/>
    </location>
</feature>
<comment type="subcellular location">
    <subcellularLocation>
        <location evidence="1">Cell membrane</location>
        <topology evidence="1">Multi-pass membrane protein</topology>
    </subcellularLocation>
</comment>
<dbReference type="Pfam" id="PF00892">
    <property type="entry name" value="EamA"/>
    <property type="match status" value="2"/>
</dbReference>
<evidence type="ECO:0000256" key="4">
    <source>
        <dbReference type="ARBA" id="ARBA00022989"/>
    </source>
</evidence>
<feature type="transmembrane region" description="Helical" evidence="6">
    <location>
        <begin position="12"/>
        <end position="31"/>
    </location>
</feature>
<keyword evidence="3 6" id="KW-0812">Transmembrane</keyword>
<gene>
    <name evidence="8" type="ORF">VTH8203_04704</name>
</gene>
<feature type="transmembrane region" description="Helical" evidence="6">
    <location>
        <begin position="157"/>
        <end position="179"/>
    </location>
</feature>
<organism evidence="8 9">
    <name type="scientific">Vibrio thalassae</name>
    <dbReference type="NCBI Taxonomy" id="1243014"/>
    <lineage>
        <taxon>Bacteria</taxon>
        <taxon>Pseudomonadati</taxon>
        <taxon>Pseudomonadota</taxon>
        <taxon>Gammaproteobacteria</taxon>
        <taxon>Vibrionales</taxon>
        <taxon>Vibrionaceae</taxon>
        <taxon>Vibrio</taxon>
    </lineage>
</organism>
<evidence type="ECO:0000313" key="9">
    <source>
        <dbReference type="Proteomes" id="UP000219336"/>
    </source>
</evidence>
<accession>A0A240ER21</accession>
<dbReference type="RefSeq" id="WP_096995856.1">
    <property type="nucleotide sequence ID" value="NZ_JBHSII010000001.1"/>
</dbReference>
<keyword evidence="2" id="KW-1003">Cell membrane</keyword>
<dbReference type="InterPro" id="IPR051258">
    <property type="entry name" value="Diverse_Substrate_Transporter"/>
</dbReference>
<feature type="transmembrane region" description="Helical" evidence="6">
    <location>
        <begin position="43"/>
        <end position="61"/>
    </location>
</feature>
<proteinExistence type="predicted"/>
<reference evidence="9" key="1">
    <citation type="submission" date="2016-06" db="EMBL/GenBank/DDBJ databases">
        <authorList>
            <person name="Rodrigo-Torres L."/>
            <person name="Arahal R.D."/>
            <person name="Lucena T."/>
        </authorList>
    </citation>
    <scope>NUCLEOTIDE SEQUENCE [LARGE SCALE GENOMIC DNA]</scope>
    <source>
        <strain evidence="9">CECT8203</strain>
    </source>
</reference>
<feature type="domain" description="EamA" evidence="7">
    <location>
        <begin position="13"/>
        <end position="148"/>
    </location>
</feature>
<dbReference type="SUPFAM" id="SSF103481">
    <property type="entry name" value="Multidrug resistance efflux transporter EmrE"/>
    <property type="match status" value="2"/>
</dbReference>
<dbReference type="PANTHER" id="PTHR42920">
    <property type="entry name" value="OS03G0707200 PROTEIN-RELATED"/>
    <property type="match status" value="1"/>
</dbReference>
<evidence type="ECO:0000256" key="1">
    <source>
        <dbReference type="ARBA" id="ARBA00004651"/>
    </source>
</evidence>
<dbReference type="InterPro" id="IPR037185">
    <property type="entry name" value="EmrE-like"/>
</dbReference>
<dbReference type="Proteomes" id="UP000219336">
    <property type="component" value="Unassembled WGS sequence"/>
</dbReference>
<dbReference type="InterPro" id="IPR000620">
    <property type="entry name" value="EamA_dom"/>
</dbReference>
<feature type="transmembrane region" description="Helical" evidence="6">
    <location>
        <begin position="73"/>
        <end position="93"/>
    </location>
</feature>
<evidence type="ECO:0000313" key="8">
    <source>
        <dbReference type="EMBL" id="SNX51021.1"/>
    </source>
</evidence>
<feature type="transmembrane region" description="Helical" evidence="6">
    <location>
        <begin position="285"/>
        <end position="304"/>
    </location>
</feature>
<evidence type="ECO:0000256" key="5">
    <source>
        <dbReference type="ARBA" id="ARBA00023136"/>
    </source>
</evidence>
<evidence type="ECO:0000256" key="2">
    <source>
        <dbReference type="ARBA" id="ARBA00022475"/>
    </source>
</evidence>
<keyword evidence="9" id="KW-1185">Reference proteome</keyword>
<keyword evidence="4 6" id="KW-1133">Transmembrane helix</keyword>
<dbReference type="PANTHER" id="PTHR42920:SF5">
    <property type="entry name" value="EAMA DOMAIN-CONTAINING PROTEIN"/>
    <property type="match status" value="1"/>
</dbReference>
<evidence type="ECO:0000256" key="3">
    <source>
        <dbReference type="ARBA" id="ARBA00022692"/>
    </source>
</evidence>